<keyword evidence="2 4" id="KW-0694">RNA-binding</keyword>
<name>A0AAX6EA37_IRIPA</name>
<dbReference type="PROSITE" id="PS50102">
    <property type="entry name" value="RRM"/>
    <property type="match status" value="2"/>
</dbReference>
<evidence type="ECO:0000313" key="8">
    <source>
        <dbReference type="Proteomes" id="UP001140949"/>
    </source>
</evidence>
<feature type="region of interest" description="Disordered" evidence="5">
    <location>
        <begin position="939"/>
        <end position="1001"/>
    </location>
</feature>
<dbReference type="GO" id="GO:0045836">
    <property type="term" value="P:positive regulation of meiotic nuclear division"/>
    <property type="evidence" value="ECO:0007669"/>
    <property type="project" value="UniProtKB-ARBA"/>
</dbReference>
<keyword evidence="1" id="KW-0677">Repeat</keyword>
<feature type="domain" description="RRM" evidence="6">
    <location>
        <begin position="278"/>
        <end position="351"/>
    </location>
</feature>
<dbReference type="Gene3D" id="3.30.70.330">
    <property type="match status" value="2"/>
</dbReference>
<sequence>MPLEIMDHRRLSSSFFSEEIRIPTERQIGFWKQGPQPDPHGTEEMPIMLGSQSVSSSPLEKLQPVGTSSAENRGVQLNFLLKDQKAKFGLDHQLARTGKTTSLLMNPWGASDQDFGLQSYLNPQSSSLLTEGTKVDMNGIRYDNGIFSSSMSELFDRRMRISSNVVVPLGQSVGTGNPNFGEGEPIESLEEIEAQTIGNLLPDDDDLLSGVVDDIGFMAQLNNRDDMDDDLFCSGGGMELEVDDPYAKIAGAGTFNGLLGGLSGSYAGEHPYGEHPSRTLFVRNINSNVEDAELRTLFEQHGDIRMLYTACKHRGFVMISYYDIRAARNTMRELQNKPLRCRKLDIHFSIPKDNPSEKDINQGTLQVINLDSSVSNDDLLHLFGIYGEIKEIRETPHKRHHRFIEFYDVRAAEAALRALNKSDIAGKKIKLKPSRPGGSRSLLQQPSPELDLEESNGCRASPPNDSAPGSYVSPGSLQFGAITSTSVDNGTVQGLHSAVRAPIVPFVETTNHGISSSVPQNISSPVRVASLGSHRNPACHGESGHSLGQVKFGFQGVQIMHPHSVPERHDGMTNGIPYSSSTMPAMAININSRHGEGFDNRYVQRVGSGSITSNSFEHNDGAFGATGNGSFPVHGNQYMWNNGNAYPHRAGGPIMWPGSPSFVNNIHPQQMHGLPRAPSHMLNSVVPLHPHHVGSAPVINPSLWERRQLYIGDSADAANFHHGSMGSMGFPGSPGMHPLEFAHHNMFPHSAVNCIDTSISSPHIGISSPQQRCHIFHGRNHMTPLPGSFDVPNDRVRSRRSDLSANQGDNKQQYELDIERIRRGEDTRTTLMIKNIPNKYTAKMLLSAIDEHHKGTYDFIYLPIDFKNKCNVGYAFINMIDPQRIIPFFQAFNGKRWEKFNSEKVASLAYARIQGKTALIAHFQNSSLMNEDKRCRPILFHSDGPNAGDQEPFPMGVNIRSRPGRSRTSANEDNRGSPPTSPSGAESPNGTDSAGSAKDSE</sequence>
<feature type="region of interest" description="Disordered" evidence="5">
    <location>
        <begin position="784"/>
        <end position="810"/>
    </location>
</feature>
<dbReference type="InterPro" id="IPR034454">
    <property type="entry name" value="MEI2-like_RRM3"/>
</dbReference>
<dbReference type="EMBL" id="JANAVB010038613">
    <property type="protein sequence ID" value="KAJ6800932.1"/>
    <property type="molecule type" value="Genomic_DNA"/>
</dbReference>
<reference evidence="7" key="2">
    <citation type="submission" date="2023-04" db="EMBL/GenBank/DDBJ databases">
        <authorList>
            <person name="Bruccoleri R.E."/>
            <person name="Oakeley E.J."/>
            <person name="Faust A.-M."/>
            <person name="Dessus-Babus S."/>
            <person name="Altorfer M."/>
            <person name="Burckhardt D."/>
            <person name="Oertli M."/>
            <person name="Naumann U."/>
            <person name="Petersen F."/>
            <person name="Wong J."/>
        </authorList>
    </citation>
    <scope>NUCLEOTIDE SEQUENCE</scope>
    <source>
        <strain evidence="7">GSM-AAB239-AS_SAM_17_03QT</strain>
        <tissue evidence="7">Leaf</tissue>
    </source>
</reference>
<dbReference type="CDD" id="cd12524">
    <property type="entry name" value="RRM1_MEI2_like"/>
    <property type="match status" value="1"/>
</dbReference>
<accession>A0AAX6EA37</accession>
<evidence type="ECO:0000256" key="3">
    <source>
        <dbReference type="ARBA" id="ARBA00055084"/>
    </source>
</evidence>
<dbReference type="FunFam" id="3.30.70.330:FF:000101">
    <property type="entry name" value="Protein MEI2-like 1"/>
    <property type="match status" value="1"/>
</dbReference>
<dbReference type="GO" id="GO:0003723">
    <property type="term" value="F:RNA binding"/>
    <property type="evidence" value="ECO:0007669"/>
    <property type="project" value="UniProtKB-UniRule"/>
</dbReference>
<dbReference type="InterPro" id="IPR012677">
    <property type="entry name" value="Nucleotide-bd_a/b_plait_sf"/>
</dbReference>
<dbReference type="FunFam" id="3.30.70.330:FF:000063">
    <property type="entry name" value="MEI2-like protein 5 isoform 2"/>
    <property type="match status" value="1"/>
</dbReference>
<keyword evidence="8" id="KW-1185">Reference proteome</keyword>
<proteinExistence type="predicted"/>
<feature type="compositionally biased region" description="Polar residues" evidence="5">
    <location>
        <begin position="982"/>
        <end position="994"/>
    </location>
</feature>
<feature type="region of interest" description="Disordered" evidence="5">
    <location>
        <begin position="429"/>
        <end position="473"/>
    </location>
</feature>
<dbReference type="SMART" id="SM00360">
    <property type="entry name" value="RRM"/>
    <property type="match status" value="3"/>
</dbReference>
<dbReference type="Proteomes" id="UP001140949">
    <property type="component" value="Unassembled WGS sequence"/>
</dbReference>
<protein>
    <submittedName>
        <fullName evidence="7">Protein MEI2-like 4 isoform X1</fullName>
    </submittedName>
</protein>
<dbReference type="InterPro" id="IPR034453">
    <property type="entry name" value="MEI2-like_RRM1"/>
</dbReference>
<organism evidence="7 8">
    <name type="scientific">Iris pallida</name>
    <name type="common">Sweet iris</name>
    <dbReference type="NCBI Taxonomy" id="29817"/>
    <lineage>
        <taxon>Eukaryota</taxon>
        <taxon>Viridiplantae</taxon>
        <taxon>Streptophyta</taxon>
        <taxon>Embryophyta</taxon>
        <taxon>Tracheophyta</taxon>
        <taxon>Spermatophyta</taxon>
        <taxon>Magnoliopsida</taxon>
        <taxon>Liliopsida</taxon>
        <taxon>Asparagales</taxon>
        <taxon>Iridaceae</taxon>
        <taxon>Iridoideae</taxon>
        <taxon>Irideae</taxon>
        <taxon>Iris</taxon>
    </lineage>
</organism>
<evidence type="ECO:0000259" key="6">
    <source>
        <dbReference type="PROSITE" id="PS50102"/>
    </source>
</evidence>
<reference evidence="7" key="1">
    <citation type="journal article" date="2023" name="GigaByte">
        <title>Genome assembly of the bearded iris, Iris pallida Lam.</title>
        <authorList>
            <person name="Bruccoleri R.E."/>
            <person name="Oakeley E.J."/>
            <person name="Faust A.M.E."/>
            <person name="Altorfer M."/>
            <person name="Dessus-Babus S."/>
            <person name="Burckhardt D."/>
            <person name="Oertli M."/>
            <person name="Naumann U."/>
            <person name="Petersen F."/>
            <person name="Wong J."/>
        </authorList>
    </citation>
    <scope>NUCLEOTIDE SEQUENCE</scope>
    <source>
        <strain evidence="7">GSM-AAB239-AS_SAM_17_03QT</strain>
    </source>
</reference>
<evidence type="ECO:0000256" key="4">
    <source>
        <dbReference type="PROSITE-ProRule" id="PRU00176"/>
    </source>
</evidence>
<feature type="compositionally biased region" description="Basic and acidic residues" evidence="5">
    <location>
        <begin position="792"/>
        <end position="802"/>
    </location>
</feature>
<dbReference type="InterPro" id="IPR007201">
    <property type="entry name" value="Mei2-like_Rrm_C"/>
</dbReference>
<dbReference type="InterPro" id="IPR000504">
    <property type="entry name" value="RRM_dom"/>
</dbReference>
<comment type="caution">
    <text evidence="7">The sequence shown here is derived from an EMBL/GenBank/DDBJ whole genome shotgun (WGS) entry which is preliminary data.</text>
</comment>
<gene>
    <name evidence="7" type="ORF">M6B38_200350</name>
</gene>
<dbReference type="GO" id="GO:0045927">
    <property type="term" value="P:positive regulation of growth"/>
    <property type="evidence" value="ECO:0007669"/>
    <property type="project" value="UniProtKB-ARBA"/>
</dbReference>
<evidence type="ECO:0000256" key="2">
    <source>
        <dbReference type="ARBA" id="ARBA00022884"/>
    </source>
</evidence>
<dbReference type="Pfam" id="PF00076">
    <property type="entry name" value="RRM_1"/>
    <property type="match status" value="2"/>
</dbReference>
<feature type="domain" description="RRM" evidence="6">
    <location>
        <begin position="363"/>
        <end position="436"/>
    </location>
</feature>
<dbReference type="Pfam" id="PF04059">
    <property type="entry name" value="RRM_2"/>
    <property type="match status" value="1"/>
</dbReference>
<comment type="function">
    <text evidence="3">Probable RNA-binding protein that may play a role in growth regulation.</text>
</comment>
<dbReference type="SUPFAM" id="SSF54928">
    <property type="entry name" value="RNA-binding domain, RBD"/>
    <property type="match status" value="2"/>
</dbReference>
<evidence type="ECO:0000313" key="7">
    <source>
        <dbReference type="EMBL" id="KAJ6800932.1"/>
    </source>
</evidence>
<evidence type="ECO:0000256" key="5">
    <source>
        <dbReference type="SAM" id="MobiDB-lite"/>
    </source>
</evidence>
<dbReference type="InterPro" id="IPR035979">
    <property type="entry name" value="RBD_domain_sf"/>
</dbReference>
<evidence type="ECO:0000256" key="1">
    <source>
        <dbReference type="ARBA" id="ARBA00022737"/>
    </source>
</evidence>
<dbReference type="AlphaFoldDB" id="A0AAX6EA37"/>
<dbReference type="CDD" id="cd12531">
    <property type="entry name" value="RRM3_MEI2_like"/>
    <property type="match status" value="1"/>
</dbReference>
<dbReference type="PANTHER" id="PTHR23189">
    <property type="entry name" value="RNA RECOGNITION MOTIF-CONTAINING"/>
    <property type="match status" value="1"/>
</dbReference>